<feature type="region of interest" description="Disordered" evidence="1">
    <location>
        <begin position="138"/>
        <end position="191"/>
    </location>
</feature>
<feature type="signal peptide" evidence="3">
    <location>
        <begin position="1"/>
        <end position="26"/>
    </location>
</feature>
<keyword evidence="2" id="KW-0472">Membrane</keyword>
<feature type="compositionally biased region" description="Low complexity" evidence="1">
    <location>
        <begin position="147"/>
        <end position="159"/>
    </location>
</feature>
<dbReference type="Proteomes" id="UP000223968">
    <property type="component" value="Unassembled WGS sequence"/>
</dbReference>
<protein>
    <recommendedName>
        <fullName evidence="6">Mid2 domain-containing protein</fullName>
    </recommendedName>
</protein>
<evidence type="ECO:0000256" key="1">
    <source>
        <dbReference type="SAM" id="MobiDB-lite"/>
    </source>
</evidence>
<keyword evidence="2" id="KW-0812">Transmembrane</keyword>
<evidence type="ECO:0000256" key="3">
    <source>
        <dbReference type="SAM" id="SignalP"/>
    </source>
</evidence>
<dbReference type="STRING" id="1447875.A0A2B7Y3F9"/>
<feature type="chain" id="PRO_5013242361" description="Mid2 domain-containing protein" evidence="3">
    <location>
        <begin position="27"/>
        <end position="307"/>
    </location>
</feature>
<evidence type="ECO:0000256" key="2">
    <source>
        <dbReference type="SAM" id="Phobius"/>
    </source>
</evidence>
<feature type="transmembrane region" description="Helical" evidence="2">
    <location>
        <begin position="194"/>
        <end position="216"/>
    </location>
</feature>
<feature type="region of interest" description="Disordered" evidence="1">
    <location>
        <begin position="288"/>
        <end position="307"/>
    </location>
</feature>
<name>A0A2B7Y3F9_9EURO</name>
<feature type="compositionally biased region" description="Basic and acidic residues" evidence="1">
    <location>
        <begin position="222"/>
        <end position="236"/>
    </location>
</feature>
<keyword evidence="5" id="KW-1185">Reference proteome</keyword>
<feature type="region of interest" description="Disordered" evidence="1">
    <location>
        <begin position="222"/>
        <end position="276"/>
    </location>
</feature>
<keyword evidence="2" id="KW-1133">Transmembrane helix</keyword>
<reference evidence="4 5" key="1">
    <citation type="submission" date="2017-10" db="EMBL/GenBank/DDBJ databases">
        <title>Comparative genomics in systemic dimorphic fungi from Ajellomycetaceae.</title>
        <authorList>
            <person name="Munoz J.F."/>
            <person name="Mcewen J.G."/>
            <person name="Clay O.K."/>
            <person name="Cuomo C.A."/>
        </authorList>
    </citation>
    <scope>NUCLEOTIDE SEQUENCE [LARGE SCALE GENOMIC DNA]</scope>
    <source>
        <strain evidence="4 5">UAMH5409</strain>
    </source>
</reference>
<comment type="caution">
    <text evidence="4">The sequence shown here is derived from an EMBL/GenBank/DDBJ whole genome shotgun (WGS) entry which is preliminary data.</text>
</comment>
<gene>
    <name evidence="4" type="ORF">AJ79_02160</name>
</gene>
<evidence type="ECO:0000313" key="5">
    <source>
        <dbReference type="Proteomes" id="UP000223968"/>
    </source>
</evidence>
<accession>A0A2B7Y3F9</accession>
<organism evidence="4 5">
    <name type="scientific">Helicocarpus griseus UAMH5409</name>
    <dbReference type="NCBI Taxonomy" id="1447875"/>
    <lineage>
        <taxon>Eukaryota</taxon>
        <taxon>Fungi</taxon>
        <taxon>Dikarya</taxon>
        <taxon>Ascomycota</taxon>
        <taxon>Pezizomycotina</taxon>
        <taxon>Eurotiomycetes</taxon>
        <taxon>Eurotiomycetidae</taxon>
        <taxon>Onygenales</taxon>
        <taxon>Ajellomycetaceae</taxon>
        <taxon>Helicocarpus</taxon>
    </lineage>
</organism>
<evidence type="ECO:0008006" key="6">
    <source>
        <dbReference type="Google" id="ProtNLM"/>
    </source>
</evidence>
<proteinExistence type="predicted"/>
<evidence type="ECO:0000313" key="4">
    <source>
        <dbReference type="EMBL" id="PGH15780.1"/>
    </source>
</evidence>
<dbReference type="AlphaFoldDB" id="A0A2B7Y3F9"/>
<dbReference type="OrthoDB" id="4502329at2759"/>
<feature type="compositionally biased region" description="Low complexity" evidence="1">
    <location>
        <begin position="176"/>
        <end position="191"/>
    </location>
</feature>
<keyword evidence="3" id="KW-0732">Signal</keyword>
<dbReference type="EMBL" id="PDNB01000022">
    <property type="protein sequence ID" value="PGH15780.1"/>
    <property type="molecule type" value="Genomic_DNA"/>
</dbReference>
<sequence length="307" mass="32484">MMITRQISLLKALSVFALLNGSFSVAQEVPGWFNGYYVYADSGTTTTESISCEKDSTFVTSGTYANCCASTATGRCSMPTACLADSVTPDVGRGYHCTVGASCATMTIYETSPFGSPSATNIFCWSDWRANTVYRRLPSETTSGQKTPPITAAPEPTATHQAANPGSRSGEGSGSGSRSKGSGSKKQSGSGKGWIAGAVIGPVAAAVLAILGFVYYRRRQKQADSDRGDSQRRSEFENLQVRGGSPPVAGGKADPYGYGRVSNASGGAGAADYKENQDVRHEMLGDKRYAAHELPPSRHENERHEMP</sequence>